<evidence type="ECO:0000256" key="4">
    <source>
        <dbReference type="ARBA" id="ARBA00022630"/>
    </source>
</evidence>
<reference evidence="12" key="1">
    <citation type="journal article" date="2014" name="Int. J. Syst. Evol. Microbiol.">
        <title>Complete genome sequence of Corynebacterium casei LMG S-19264T (=DSM 44701T), isolated from a smear-ripened cheese.</title>
        <authorList>
            <consortium name="US DOE Joint Genome Institute (JGI-PGF)"/>
            <person name="Walter F."/>
            <person name="Albersmeier A."/>
            <person name="Kalinowski J."/>
            <person name="Ruckert C."/>
        </authorList>
    </citation>
    <scope>NUCLEOTIDE SEQUENCE</scope>
    <source>
        <strain evidence="12">CGMCC 1.15254</strain>
    </source>
</reference>
<dbReference type="PROSITE" id="PS00691">
    <property type="entry name" value="DNA_PHOTOLYASES_1_2"/>
    <property type="match status" value="1"/>
</dbReference>
<dbReference type="InterPro" id="IPR002081">
    <property type="entry name" value="Cryptochrome/DNA_photolyase_1"/>
</dbReference>
<evidence type="ECO:0000256" key="9">
    <source>
        <dbReference type="PIRSR" id="PIRSR602081-2"/>
    </source>
</evidence>
<dbReference type="Pfam" id="PF00875">
    <property type="entry name" value="DNA_photolyase"/>
    <property type="match status" value="1"/>
</dbReference>
<feature type="site" description="Electron transfer via tryptophanyl radical" evidence="9">
    <location>
        <position position="358"/>
    </location>
</feature>
<evidence type="ECO:0000256" key="10">
    <source>
        <dbReference type="RuleBase" id="RU004182"/>
    </source>
</evidence>
<dbReference type="EMBL" id="BMHV01000002">
    <property type="protein sequence ID" value="GGF53910.1"/>
    <property type="molecule type" value="Genomic_DNA"/>
</dbReference>
<dbReference type="GO" id="GO:0003904">
    <property type="term" value="F:deoxyribodipyrimidine photo-lyase activity"/>
    <property type="evidence" value="ECO:0007669"/>
    <property type="project" value="UniProtKB-EC"/>
</dbReference>
<comment type="cofactor">
    <cofactor evidence="8">
        <name>FAD</name>
        <dbReference type="ChEBI" id="CHEBI:57692"/>
    </cofactor>
    <text evidence="8">Binds 1 FAD per subunit.</text>
</comment>
<evidence type="ECO:0000256" key="8">
    <source>
        <dbReference type="PIRSR" id="PIRSR602081-1"/>
    </source>
</evidence>
<dbReference type="GO" id="GO:0071949">
    <property type="term" value="F:FAD binding"/>
    <property type="evidence" value="ECO:0007669"/>
    <property type="project" value="TreeGrafter"/>
</dbReference>
<dbReference type="RefSeq" id="WP_188660779.1">
    <property type="nucleotide sequence ID" value="NZ_BMHV01000002.1"/>
</dbReference>
<feature type="binding site" evidence="8">
    <location>
        <position position="271"/>
    </location>
    <ligand>
        <name>FAD</name>
        <dbReference type="ChEBI" id="CHEBI:57692"/>
    </ligand>
</feature>
<proteinExistence type="inferred from homology"/>
<dbReference type="GO" id="GO:0003677">
    <property type="term" value="F:DNA binding"/>
    <property type="evidence" value="ECO:0007669"/>
    <property type="project" value="TreeGrafter"/>
</dbReference>
<comment type="caution">
    <text evidence="12">The sequence shown here is derived from an EMBL/GenBank/DDBJ whole genome shotgun (WGS) entry which is preliminary data.</text>
</comment>
<comment type="similarity">
    <text evidence="10">Belongs to the DNA photolyase family.</text>
</comment>
<comment type="catalytic activity">
    <reaction evidence="7">
        <text>cyclobutadipyrimidine (in DNA) = 2 pyrimidine residues (in DNA).</text>
        <dbReference type="EC" id="4.1.99.3"/>
    </reaction>
</comment>
<evidence type="ECO:0000256" key="3">
    <source>
        <dbReference type="ARBA" id="ARBA00014046"/>
    </source>
</evidence>
<dbReference type="InterPro" id="IPR005101">
    <property type="entry name" value="Cryptochr/Photolyase_FAD-bd"/>
</dbReference>
<dbReference type="InterPro" id="IPR018394">
    <property type="entry name" value="DNA_photolyase_1_CS_C"/>
</dbReference>
<keyword evidence="5 8" id="KW-0274">FAD</keyword>
<evidence type="ECO:0000256" key="5">
    <source>
        <dbReference type="ARBA" id="ARBA00022827"/>
    </source>
</evidence>
<dbReference type="FunFam" id="1.10.579.10:FF:000003">
    <property type="entry name" value="Deoxyribodipyrimidine photo-lyase"/>
    <property type="match status" value="1"/>
</dbReference>
<keyword evidence="13" id="KW-1185">Reference proteome</keyword>
<dbReference type="PROSITE" id="PS51645">
    <property type="entry name" value="PHR_CRY_ALPHA_BETA"/>
    <property type="match status" value="1"/>
</dbReference>
<name>A0A917BS18_9PROT</name>
<evidence type="ECO:0000256" key="7">
    <source>
        <dbReference type="ARBA" id="ARBA00033999"/>
    </source>
</evidence>
<dbReference type="Gene3D" id="1.25.40.80">
    <property type="match status" value="1"/>
</dbReference>
<gene>
    <name evidence="12" type="ORF">GCM10011332_04110</name>
</gene>
<keyword evidence="4 8" id="KW-0285">Flavoprotein</keyword>
<feature type="domain" description="Photolyase/cryptochrome alpha/beta" evidence="11">
    <location>
        <begin position="3"/>
        <end position="128"/>
    </location>
</feature>
<dbReference type="InterPro" id="IPR036134">
    <property type="entry name" value="Crypto/Photolyase_FAD-like_sf"/>
</dbReference>
<dbReference type="Gene3D" id="1.10.579.10">
    <property type="entry name" value="DNA Cyclobutane Dipyrimidine Photolyase, subunit A, domain 3"/>
    <property type="match status" value="1"/>
</dbReference>
<evidence type="ECO:0000256" key="2">
    <source>
        <dbReference type="ARBA" id="ARBA00013149"/>
    </source>
</evidence>
<feature type="site" description="Electron transfer via tryptophanyl radical" evidence="9">
    <location>
        <position position="381"/>
    </location>
</feature>
<feature type="site" description="Electron transfer via tryptophanyl radical" evidence="9">
    <location>
        <position position="305"/>
    </location>
</feature>
<protein>
    <recommendedName>
        <fullName evidence="3">Deoxyribodipyrimidine photo-lyase</fullName>
        <ecNumber evidence="2">4.1.99.3</ecNumber>
    </recommendedName>
</protein>
<dbReference type="InterPro" id="IPR014729">
    <property type="entry name" value="Rossmann-like_a/b/a_fold"/>
</dbReference>
<evidence type="ECO:0000256" key="6">
    <source>
        <dbReference type="ARBA" id="ARBA00022991"/>
    </source>
</evidence>
<sequence>MNKVNIVWFRQDLRLADNPALQYAAQCGTVLPIYILDDEAAAQWKMGAASRVWLHSALQDLNDQLDGCLQVFQGNAAEILAQLIADYDVKGLYWGRCYEPWRMARDCTIKERFLQQGVDVRSFNHSLLWEPWEVQKKDGTPYKVFTPYFRKGCLNAAPPRSPLPAPDTISLVQKDKGLALDDLSLLPRKVDWYSDMVAHWDISEEGAHNRLDAFLCDGLSHYKTGRDCPAQDNTSRLAPYLHFGQISPHQVWAAARSYGQAHHLDRDLDHFCSELAWREFSHSLLYYNAHIPEQPLQEKFNDFPWLENTQHVSAWQSGRTGYPIIDAGMRELWQTGYMHNRVRMIVASFLVKNLMIPWQDGEGWFWDCLFDADLANNSASWQWVAGCGADAAPYFRIFNPVTQSEKFDPSGDYIRRYVPELAGLPDKYIHKPWMAPMDILKQHSIVLGVQYPRPIVDLKSTRERALSAFKELGR</sequence>
<dbReference type="Gene3D" id="3.40.50.620">
    <property type="entry name" value="HUPs"/>
    <property type="match status" value="1"/>
</dbReference>
<dbReference type="GO" id="GO:0000719">
    <property type="term" value="P:photoreactive repair"/>
    <property type="evidence" value="ECO:0007669"/>
    <property type="project" value="UniProtKB-ARBA"/>
</dbReference>
<keyword evidence="6 10" id="KW-0157">Chromophore</keyword>
<comment type="cofactor">
    <cofactor evidence="1">
        <name>(6R)-5,10-methylene-5,6,7,8-tetrahydrofolate</name>
        <dbReference type="ChEBI" id="CHEBI:15636"/>
    </cofactor>
</comment>
<reference evidence="12" key="2">
    <citation type="submission" date="2020-09" db="EMBL/GenBank/DDBJ databases">
        <authorList>
            <person name="Sun Q."/>
            <person name="Zhou Y."/>
        </authorList>
    </citation>
    <scope>NUCLEOTIDE SEQUENCE</scope>
    <source>
        <strain evidence="12">CGMCC 1.15254</strain>
    </source>
</reference>
<dbReference type="InterPro" id="IPR006050">
    <property type="entry name" value="DNA_photolyase_N"/>
</dbReference>
<dbReference type="PANTHER" id="PTHR11455:SF9">
    <property type="entry name" value="CRYPTOCHROME CIRCADIAN CLOCK 5 ISOFORM X1"/>
    <property type="match status" value="1"/>
</dbReference>
<accession>A0A917BS18</accession>
<dbReference type="PANTHER" id="PTHR11455">
    <property type="entry name" value="CRYPTOCHROME"/>
    <property type="match status" value="1"/>
</dbReference>
<dbReference type="AlphaFoldDB" id="A0A917BS18"/>
<dbReference type="SUPFAM" id="SSF52425">
    <property type="entry name" value="Cryptochrome/photolyase, N-terminal domain"/>
    <property type="match status" value="1"/>
</dbReference>
<evidence type="ECO:0000313" key="12">
    <source>
        <dbReference type="EMBL" id="GGF53910.1"/>
    </source>
</evidence>
<evidence type="ECO:0000313" key="13">
    <source>
        <dbReference type="Proteomes" id="UP000632498"/>
    </source>
</evidence>
<dbReference type="Pfam" id="PF03441">
    <property type="entry name" value="FAD_binding_7"/>
    <property type="match status" value="1"/>
</dbReference>
<evidence type="ECO:0000256" key="1">
    <source>
        <dbReference type="ARBA" id="ARBA00001932"/>
    </source>
</evidence>
<dbReference type="PRINTS" id="PR00147">
    <property type="entry name" value="DNAPHOTLYASE"/>
</dbReference>
<feature type="binding site" evidence="8">
    <location>
        <begin position="371"/>
        <end position="373"/>
    </location>
    <ligand>
        <name>FAD</name>
        <dbReference type="ChEBI" id="CHEBI:57692"/>
    </ligand>
</feature>
<dbReference type="InterPro" id="IPR036155">
    <property type="entry name" value="Crypto/Photolyase_N_sf"/>
</dbReference>
<dbReference type="EC" id="4.1.99.3" evidence="2"/>
<evidence type="ECO:0000259" key="11">
    <source>
        <dbReference type="PROSITE" id="PS51645"/>
    </source>
</evidence>
<dbReference type="Proteomes" id="UP000632498">
    <property type="component" value="Unassembled WGS sequence"/>
</dbReference>
<dbReference type="PROSITE" id="PS00394">
    <property type="entry name" value="DNA_PHOTOLYASES_1_1"/>
    <property type="match status" value="1"/>
</dbReference>
<dbReference type="SUPFAM" id="SSF48173">
    <property type="entry name" value="Cryptochrome/photolyase FAD-binding domain"/>
    <property type="match status" value="1"/>
</dbReference>
<feature type="binding site" evidence="8">
    <location>
        <position position="222"/>
    </location>
    <ligand>
        <name>FAD</name>
        <dbReference type="ChEBI" id="CHEBI:57692"/>
    </ligand>
</feature>
<organism evidence="12 13">
    <name type="scientific">Terasakiella brassicae</name>
    <dbReference type="NCBI Taxonomy" id="1634917"/>
    <lineage>
        <taxon>Bacteria</taxon>
        <taxon>Pseudomonadati</taxon>
        <taxon>Pseudomonadota</taxon>
        <taxon>Alphaproteobacteria</taxon>
        <taxon>Rhodospirillales</taxon>
        <taxon>Terasakiellaceae</taxon>
        <taxon>Terasakiella</taxon>
    </lineage>
</organism>